<protein>
    <submittedName>
        <fullName evidence="1">Uncharacterized protein</fullName>
    </submittedName>
</protein>
<proteinExistence type="predicted"/>
<organism evidence="1">
    <name type="scientific">Anguilla anguilla</name>
    <name type="common">European freshwater eel</name>
    <name type="synonym">Muraena anguilla</name>
    <dbReference type="NCBI Taxonomy" id="7936"/>
    <lineage>
        <taxon>Eukaryota</taxon>
        <taxon>Metazoa</taxon>
        <taxon>Chordata</taxon>
        <taxon>Craniata</taxon>
        <taxon>Vertebrata</taxon>
        <taxon>Euteleostomi</taxon>
        <taxon>Actinopterygii</taxon>
        <taxon>Neopterygii</taxon>
        <taxon>Teleostei</taxon>
        <taxon>Anguilliformes</taxon>
        <taxon>Anguillidae</taxon>
        <taxon>Anguilla</taxon>
    </lineage>
</organism>
<sequence>MVCVYTKCICVILSTITSIL</sequence>
<name>A0A0E9S7W9_ANGAN</name>
<reference evidence="1" key="2">
    <citation type="journal article" date="2015" name="Fish Shellfish Immunol.">
        <title>Early steps in the European eel (Anguilla anguilla)-Vibrio vulnificus interaction in the gills: Role of the RtxA13 toxin.</title>
        <authorList>
            <person name="Callol A."/>
            <person name="Pajuelo D."/>
            <person name="Ebbesson L."/>
            <person name="Teles M."/>
            <person name="MacKenzie S."/>
            <person name="Amaro C."/>
        </authorList>
    </citation>
    <scope>NUCLEOTIDE SEQUENCE</scope>
</reference>
<reference evidence="1" key="1">
    <citation type="submission" date="2014-11" db="EMBL/GenBank/DDBJ databases">
        <authorList>
            <person name="Amaro Gonzalez C."/>
        </authorList>
    </citation>
    <scope>NUCLEOTIDE SEQUENCE</scope>
</reference>
<dbReference type="AlphaFoldDB" id="A0A0E9S7W9"/>
<accession>A0A0E9S7W9</accession>
<evidence type="ECO:0000313" key="1">
    <source>
        <dbReference type="EMBL" id="JAH36750.1"/>
    </source>
</evidence>
<dbReference type="EMBL" id="GBXM01071827">
    <property type="protein sequence ID" value="JAH36750.1"/>
    <property type="molecule type" value="Transcribed_RNA"/>
</dbReference>